<dbReference type="GO" id="GO:0006543">
    <property type="term" value="P:L-glutamine catabolic process"/>
    <property type="evidence" value="ECO:0007669"/>
    <property type="project" value="TreeGrafter"/>
</dbReference>
<name>A0A6L3V5I1_9BACI</name>
<dbReference type="HAMAP" id="MF_00313">
    <property type="entry name" value="Glutaminase"/>
    <property type="match status" value="1"/>
</dbReference>
<dbReference type="Proteomes" id="UP000481030">
    <property type="component" value="Unassembled WGS sequence"/>
</dbReference>
<evidence type="ECO:0000313" key="6">
    <source>
        <dbReference type="EMBL" id="KAB2334493.1"/>
    </source>
</evidence>
<evidence type="ECO:0000256" key="2">
    <source>
        <dbReference type="ARBA" id="ARBA00012918"/>
    </source>
</evidence>
<protein>
    <recommendedName>
        <fullName evidence="2 5">Glutaminase</fullName>
        <ecNumber evidence="2 5">3.5.1.2</ecNumber>
    </recommendedName>
</protein>
<feature type="binding site" evidence="5">
    <location>
        <position position="177"/>
    </location>
    <ligand>
        <name>substrate</name>
    </ligand>
</feature>
<sequence>MSTQQLFNIEQELNTFFEKKIPYYKQRYSGVGAPAAYIPELKNTNPDYLACALMFPDGQVILKGDYAVPFTLQSIAKVFIFMTACMHLGTSRVLEWVDVEPTGDPFNSILRFELNENKKPFNPMINAGAITVASLLPGTDSTEKIEKVKLLLSAILDKDVSINEKIFISEWETAYRNRALANFLMENHLLAADVEETLLTYTKLCSIEITAEDLAKIGLVLSIDGFDPIRRIEVIPSSIARFTKILMFTCGMYNYSGKFAAYVGIPGKSGVSGGILGTVPPSFRNHPILSDGCGIGIFSPAIDPCGNSVKGIKLLEDFLHSYSVQIF</sequence>
<dbReference type="Gene3D" id="3.40.710.10">
    <property type="entry name" value="DD-peptidase/beta-lactamase superfamily"/>
    <property type="match status" value="1"/>
</dbReference>
<gene>
    <name evidence="5 6" type="primary">glsA</name>
    <name evidence="6" type="ORF">F7731_14890</name>
</gene>
<dbReference type="AlphaFoldDB" id="A0A6L3V5I1"/>
<comment type="caution">
    <text evidence="6">The sequence shown here is derived from an EMBL/GenBank/DDBJ whole genome shotgun (WGS) entry which is preliminary data.</text>
</comment>
<dbReference type="EC" id="3.5.1.2" evidence="2 5"/>
<keyword evidence="7" id="KW-1185">Reference proteome</keyword>
<dbReference type="PANTHER" id="PTHR12544">
    <property type="entry name" value="GLUTAMINASE"/>
    <property type="match status" value="1"/>
</dbReference>
<keyword evidence="5" id="KW-0007">Acetylation</keyword>
<dbReference type="EMBL" id="WBOS01000006">
    <property type="protein sequence ID" value="KAB2334493.1"/>
    <property type="molecule type" value="Genomic_DNA"/>
</dbReference>
<comment type="subunit">
    <text evidence="5">Homotetramer.</text>
</comment>
<comment type="similarity">
    <text evidence="1 5">Belongs to the glutaminase family.</text>
</comment>
<evidence type="ECO:0000256" key="5">
    <source>
        <dbReference type="HAMAP-Rule" id="MF_00313"/>
    </source>
</evidence>
<dbReference type="InterPro" id="IPR015868">
    <property type="entry name" value="Glutaminase"/>
</dbReference>
<feature type="binding site" evidence="5">
    <location>
        <position position="170"/>
    </location>
    <ligand>
        <name>substrate</name>
    </ligand>
</feature>
<organism evidence="6 7">
    <name type="scientific">Cytobacillus depressus</name>
    <dbReference type="NCBI Taxonomy" id="1602942"/>
    <lineage>
        <taxon>Bacteria</taxon>
        <taxon>Bacillati</taxon>
        <taxon>Bacillota</taxon>
        <taxon>Bacilli</taxon>
        <taxon>Bacillales</taxon>
        <taxon>Bacillaceae</taxon>
        <taxon>Cytobacillus</taxon>
    </lineage>
</organism>
<keyword evidence="3 5" id="KW-0378">Hydrolase</keyword>
<feature type="binding site" evidence="5">
    <location>
        <position position="201"/>
    </location>
    <ligand>
        <name>substrate</name>
    </ligand>
</feature>
<dbReference type="InterPro" id="IPR012338">
    <property type="entry name" value="Beta-lactam/transpept-like"/>
</dbReference>
<evidence type="ECO:0000256" key="3">
    <source>
        <dbReference type="ARBA" id="ARBA00022801"/>
    </source>
</evidence>
<reference evidence="6 7" key="1">
    <citation type="journal article" date="2016" name="Antonie Van Leeuwenhoek">
        <title>Bacillus depressus sp. nov., isolated from soil of a sunflower field.</title>
        <authorList>
            <person name="Wei X."/>
            <person name="Xin D."/>
            <person name="Xin Y."/>
            <person name="Zhang H."/>
            <person name="Wang T."/>
            <person name="Zhang J."/>
        </authorList>
    </citation>
    <scope>NUCLEOTIDE SEQUENCE [LARGE SCALE GENOMIC DNA]</scope>
    <source>
        <strain evidence="6 7">BZ1</strain>
    </source>
</reference>
<accession>A0A6L3V5I1</accession>
<evidence type="ECO:0000256" key="1">
    <source>
        <dbReference type="ARBA" id="ARBA00011076"/>
    </source>
</evidence>
<feature type="binding site" evidence="5">
    <location>
        <position position="74"/>
    </location>
    <ligand>
        <name>substrate</name>
    </ligand>
</feature>
<dbReference type="GO" id="GO:0004359">
    <property type="term" value="F:glutaminase activity"/>
    <property type="evidence" value="ECO:0007669"/>
    <property type="project" value="UniProtKB-UniRule"/>
</dbReference>
<dbReference type="NCBIfam" id="TIGR03814">
    <property type="entry name" value="Gln_ase"/>
    <property type="match status" value="1"/>
</dbReference>
<comment type="catalytic activity">
    <reaction evidence="4 5">
        <text>L-glutamine + H2O = L-glutamate + NH4(+)</text>
        <dbReference type="Rhea" id="RHEA:15889"/>
        <dbReference type="ChEBI" id="CHEBI:15377"/>
        <dbReference type="ChEBI" id="CHEBI:28938"/>
        <dbReference type="ChEBI" id="CHEBI:29985"/>
        <dbReference type="ChEBI" id="CHEBI:58359"/>
        <dbReference type="EC" id="3.5.1.2"/>
    </reaction>
</comment>
<dbReference type="PANTHER" id="PTHR12544:SF32">
    <property type="entry name" value="GLUTAMINASE 1"/>
    <property type="match status" value="1"/>
</dbReference>
<evidence type="ECO:0000313" key="7">
    <source>
        <dbReference type="Proteomes" id="UP000481030"/>
    </source>
</evidence>
<dbReference type="SUPFAM" id="SSF56601">
    <property type="entry name" value="beta-lactamase/transpeptidase-like"/>
    <property type="match status" value="1"/>
</dbReference>
<dbReference type="GO" id="GO:0006537">
    <property type="term" value="P:glutamate biosynthetic process"/>
    <property type="evidence" value="ECO:0007669"/>
    <property type="project" value="TreeGrafter"/>
</dbReference>
<feature type="binding site" evidence="5">
    <location>
        <position position="271"/>
    </location>
    <ligand>
        <name>substrate</name>
    </ligand>
</feature>
<dbReference type="Pfam" id="PF04960">
    <property type="entry name" value="Glutaminase"/>
    <property type="match status" value="1"/>
</dbReference>
<evidence type="ECO:0000256" key="4">
    <source>
        <dbReference type="ARBA" id="ARBA00049534"/>
    </source>
</evidence>
<feature type="binding site" evidence="5">
    <location>
        <position position="126"/>
    </location>
    <ligand>
        <name>substrate</name>
    </ligand>
</feature>
<proteinExistence type="inferred from homology"/>
<dbReference type="OrthoDB" id="9788822at2"/>
<dbReference type="RefSeq" id="WP_151535568.1">
    <property type="nucleotide sequence ID" value="NZ_WBOS01000006.1"/>
</dbReference>
<feature type="binding site" evidence="5">
    <location>
        <position position="253"/>
    </location>
    <ligand>
        <name>substrate</name>
    </ligand>
</feature>